<dbReference type="Proteomes" id="UP000244811">
    <property type="component" value="Chromosome 4"/>
</dbReference>
<protein>
    <recommendedName>
        <fullName evidence="3">N-acetyltransferase domain-containing protein</fullName>
    </recommendedName>
</protein>
<dbReference type="Gene3D" id="3.40.630.30">
    <property type="match status" value="1"/>
</dbReference>
<dbReference type="Pfam" id="PF00583">
    <property type="entry name" value="Acetyltransf_1"/>
    <property type="match status" value="1"/>
</dbReference>
<sequence>MAEVIDQIDDTIKSFNELSISDKYSFNLSLINIVDVTIHTIRQAWVILRLALPYEIDSYLSYDYKFPEFDSMNRYVNYSSLAYVSIYSAAAIICQVTKPDPKPPSPKLLPFNRSTKLKFKNEAPCVVIIAITVLKNHRGIGLSHKLFEHTINRLKKDGIKTVYALVDENSESTVDFYNRLGFQMSNTKFDLLTSNLIVECSKSPLPPSFAIMEMALGSEVTK</sequence>
<proteinExistence type="predicted"/>
<dbReference type="InterPro" id="IPR016181">
    <property type="entry name" value="Acyl_CoA_acyltransferase"/>
</dbReference>
<gene>
    <name evidence="4" type="ORF">MACK_003991</name>
</gene>
<evidence type="ECO:0000256" key="2">
    <source>
        <dbReference type="ARBA" id="ARBA00023315"/>
    </source>
</evidence>
<reference evidence="4" key="1">
    <citation type="submission" date="2022-07" db="EMBL/GenBank/DDBJ databases">
        <title>Evaluation of T. orientalis genome assembly methods using nanopore sequencing and analysis of variation between genomes.</title>
        <authorList>
            <person name="Yam J."/>
            <person name="Micallef M.L."/>
            <person name="Liu M."/>
            <person name="Djordjevic S.P."/>
            <person name="Bogema D.R."/>
            <person name="Jenkins C."/>
        </authorList>
    </citation>
    <scope>NUCLEOTIDE SEQUENCE</scope>
    <source>
        <strain evidence="4">Goon Nure</strain>
    </source>
</reference>
<organism evidence="4 5">
    <name type="scientific">Theileria orientalis</name>
    <dbReference type="NCBI Taxonomy" id="68886"/>
    <lineage>
        <taxon>Eukaryota</taxon>
        <taxon>Sar</taxon>
        <taxon>Alveolata</taxon>
        <taxon>Apicomplexa</taxon>
        <taxon>Aconoidasida</taxon>
        <taxon>Piroplasmida</taxon>
        <taxon>Theileriidae</taxon>
        <taxon>Theileria</taxon>
    </lineage>
</organism>
<dbReference type="InterPro" id="IPR051556">
    <property type="entry name" value="N-term/lysine_N-AcTrnsfr"/>
</dbReference>
<dbReference type="AlphaFoldDB" id="A0A976SJR0"/>
<evidence type="ECO:0000313" key="5">
    <source>
        <dbReference type="Proteomes" id="UP000244811"/>
    </source>
</evidence>
<evidence type="ECO:0000256" key="1">
    <source>
        <dbReference type="ARBA" id="ARBA00022679"/>
    </source>
</evidence>
<dbReference type="PANTHER" id="PTHR42919:SF8">
    <property type="entry name" value="N-ALPHA-ACETYLTRANSFERASE 50"/>
    <property type="match status" value="1"/>
</dbReference>
<dbReference type="EMBL" id="CP056072">
    <property type="protein sequence ID" value="UVC50122.1"/>
    <property type="molecule type" value="Genomic_DNA"/>
</dbReference>
<accession>A0A976SJR0</accession>
<name>A0A976SJR0_THEOR</name>
<evidence type="ECO:0000259" key="3">
    <source>
        <dbReference type="PROSITE" id="PS51186"/>
    </source>
</evidence>
<dbReference type="PANTHER" id="PTHR42919">
    <property type="entry name" value="N-ALPHA-ACETYLTRANSFERASE"/>
    <property type="match status" value="1"/>
</dbReference>
<dbReference type="PROSITE" id="PS51186">
    <property type="entry name" value="GNAT"/>
    <property type="match status" value="1"/>
</dbReference>
<dbReference type="GO" id="GO:0016747">
    <property type="term" value="F:acyltransferase activity, transferring groups other than amino-acyl groups"/>
    <property type="evidence" value="ECO:0007669"/>
    <property type="project" value="InterPro"/>
</dbReference>
<feature type="domain" description="N-acetyltransferase" evidence="3">
    <location>
        <begin position="31"/>
        <end position="217"/>
    </location>
</feature>
<keyword evidence="2" id="KW-0012">Acyltransferase</keyword>
<dbReference type="InterPro" id="IPR000182">
    <property type="entry name" value="GNAT_dom"/>
</dbReference>
<evidence type="ECO:0000313" key="4">
    <source>
        <dbReference type="EMBL" id="UVC50122.1"/>
    </source>
</evidence>
<dbReference type="GO" id="GO:0007064">
    <property type="term" value="P:mitotic sister chromatid cohesion"/>
    <property type="evidence" value="ECO:0007669"/>
    <property type="project" value="TreeGrafter"/>
</dbReference>
<dbReference type="GO" id="GO:0031415">
    <property type="term" value="C:NatA complex"/>
    <property type="evidence" value="ECO:0007669"/>
    <property type="project" value="TreeGrafter"/>
</dbReference>
<dbReference type="SUPFAM" id="SSF55729">
    <property type="entry name" value="Acyl-CoA N-acyltransferases (Nat)"/>
    <property type="match status" value="1"/>
</dbReference>
<keyword evidence="1" id="KW-0808">Transferase</keyword>